<evidence type="ECO:0008006" key="4">
    <source>
        <dbReference type="Google" id="ProtNLM"/>
    </source>
</evidence>
<evidence type="ECO:0000313" key="2">
    <source>
        <dbReference type="EMBL" id="AUB85653.1"/>
    </source>
</evidence>
<keyword evidence="2" id="KW-0614">Plasmid</keyword>
<sequence length="143" mass="15358">MSAGRSATTPATSAEPPAEFRPARAWSSRHHRPRRIIITLTDTSPARGVTQTMALTISHDETEPLAQELAWETGEPVAQVILEALQQRACRLRGQRAKALALARIRAAAHRCAAFPDLDPSAPDAILGYGPDGTFEPLSASDP</sequence>
<feature type="compositionally biased region" description="Low complexity" evidence="1">
    <location>
        <begin position="1"/>
        <end position="17"/>
    </location>
</feature>
<dbReference type="AlphaFoldDB" id="A0A2K8UJ93"/>
<geneLocation type="plasmid" evidence="3">
    <name>pts485</name>
</geneLocation>
<keyword evidence="3" id="KW-1185">Reference proteome</keyword>
<dbReference type="Proteomes" id="UP000232638">
    <property type="component" value="Plasmid pTs485"/>
</dbReference>
<dbReference type="Pfam" id="PF07704">
    <property type="entry name" value="PSK_trans_fac"/>
    <property type="match status" value="1"/>
</dbReference>
<feature type="region of interest" description="Disordered" evidence="1">
    <location>
        <begin position="1"/>
        <end position="30"/>
    </location>
</feature>
<organism evidence="2 3">
    <name type="scientific">Candidatus Thiodictyon syntrophicum</name>
    <dbReference type="NCBI Taxonomy" id="1166950"/>
    <lineage>
        <taxon>Bacteria</taxon>
        <taxon>Pseudomonadati</taxon>
        <taxon>Pseudomonadota</taxon>
        <taxon>Gammaproteobacteria</taxon>
        <taxon>Chromatiales</taxon>
        <taxon>Chromatiaceae</taxon>
        <taxon>Thiodictyon</taxon>
    </lineage>
</organism>
<dbReference type="EMBL" id="CP020372">
    <property type="protein sequence ID" value="AUB85653.1"/>
    <property type="molecule type" value="Genomic_DNA"/>
</dbReference>
<accession>A0A2K8UJ93</accession>
<gene>
    <name evidence="2" type="ORF">THSYN_32685</name>
</gene>
<reference evidence="2 3" key="1">
    <citation type="submission" date="2017-03" db="EMBL/GenBank/DDBJ databases">
        <title>Complete genome sequence of Candidatus 'Thiodictyon syntrophicum' sp. nov. strain Cad16T, a photolithoautotroph purple sulfur bacterium isolated from an alpine meromictic lake.</title>
        <authorList>
            <person name="Luedin S.M."/>
            <person name="Pothier J.F."/>
            <person name="Danza F."/>
            <person name="Storelli N."/>
            <person name="Wittwer M."/>
            <person name="Tonolla M."/>
        </authorList>
    </citation>
    <scope>NUCLEOTIDE SEQUENCE [LARGE SCALE GENOMIC DNA]</scope>
    <source>
        <strain evidence="2 3">Cad16T</strain>
        <plasmid evidence="3">Plasmid pts485</plasmid>
    </source>
</reference>
<name>A0A2K8UJ93_9GAMM</name>
<proteinExistence type="predicted"/>
<protein>
    <recommendedName>
        <fullName evidence="4">Antitoxin</fullName>
    </recommendedName>
</protein>
<evidence type="ECO:0000256" key="1">
    <source>
        <dbReference type="SAM" id="MobiDB-lite"/>
    </source>
</evidence>
<dbReference type="InterPro" id="IPR011660">
    <property type="entry name" value="VapB-like"/>
</dbReference>
<evidence type="ECO:0000313" key="3">
    <source>
        <dbReference type="Proteomes" id="UP000232638"/>
    </source>
</evidence>
<dbReference type="KEGG" id="tsy:THSYN_32685"/>